<name>A0A382A1A1_9ZZZZ</name>
<sequence>MIKYKLVCKNCDNFFDSWFASSKEYENLKKLKHIICDNCNSLKVEKTLMTPSVLNSKKEKPVIYKNKKYTKIKNTIKEYQKFIKNNFEYVGEDFAYKARSIHYNNKKSSKGIYGNATAKEVKELKEEGINT</sequence>
<dbReference type="EMBL" id="UINC01023315">
    <property type="protein sequence ID" value="SVA94733.1"/>
    <property type="molecule type" value="Genomic_DNA"/>
</dbReference>
<dbReference type="Pfam" id="PF06676">
    <property type="entry name" value="DUF1178"/>
    <property type="match status" value="1"/>
</dbReference>
<gene>
    <name evidence="1" type="ORF">METZ01_LOCUS147587</name>
</gene>
<accession>A0A382A1A1</accession>
<dbReference type="AlphaFoldDB" id="A0A382A1A1"/>
<organism evidence="1">
    <name type="scientific">marine metagenome</name>
    <dbReference type="NCBI Taxonomy" id="408172"/>
    <lineage>
        <taxon>unclassified sequences</taxon>
        <taxon>metagenomes</taxon>
        <taxon>ecological metagenomes</taxon>
    </lineage>
</organism>
<dbReference type="InterPro" id="IPR009562">
    <property type="entry name" value="DUF1178"/>
</dbReference>
<protein>
    <recommendedName>
        <fullName evidence="2">DUF1178 domain-containing protein</fullName>
    </recommendedName>
</protein>
<feature type="non-terminal residue" evidence="1">
    <location>
        <position position="131"/>
    </location>
</feature>
<evidence type="ECO:0000313" key="1">
    <source>
        <dbReference type="EMBL" id="SVA94733.1"/>
    </source>
</evidence>
<evidence type="ECO:0008006" key="2">
    <source>
        <dbReference type="Google" id="ProtNLM"/>
    </source>
</evidence>
<proteinExistence type="predicted"/>
<reference evidence="1" key="1">
    <citation type="submission" date="2018-05" db="EMBL/GenBank/DDBJ databases">
        <authorList>
            <person name="Lanie J.A."/>
            <person name="Ng W.-L."/>
            <person name="Kazmierczak K.M."/>
            <person name="Andrzejewski T.M."/>
            <person name="Davidsen T.M."/>
            <person name="Wayne K.J."/>
            <person name="Tettelin H."/>
            <person name="Glass J.I."/>
            <person name="Rusch D."/>
            <person name="Podicherti R."/>
            <person name="Tsui H.-C.T."/>
            <person name="Winkler M.E."/>
        </authorList>
    </citation>
    <scope>NUCLEOTIDE SEQUENCE</scope>
</reference>